<evidence type="ECO:0000256" key="5">
    <source>
        <dbReference type="ARBA" id="ARBA00044104"/>
    </source>
</evidence>
<accession>A0A8C6UWP5</accession>
<comment type="similarity">
    <text evidence="6">Belongs to the menorin family.</text>
</comment>
<dbReference type="PANTHER" id="PTHR21184">
    <property type="entry name" value="MENORIN (DENDRITIC BRANCHING PROTEIN)"/>
    <property type="match status" value="1"/>
</dbReference>
<evidence type="ECO:0000256" key="4">
    <source>
        <dbReference type="ARBA" id="ARBA00023136"/>
    </source>
</evidence>
<keyword evidence="4" id="KW-0472">Membrane</keyword>
<evidence type="ECO:0000259" key="7">
    <source>
        <dbReference type="Pfam" id="PF10223"/>
    </source>
</evidence>
<dbReference type="Ensembl" id="ENSNMLT00000012395.1">
    <property type="protein sequence ID" value="ENSNMLP00000010953.1"/>
    <property type="gene ID" value="ENSNMLG00000007360.1"/>
</dbReference>
<comment type="subcellular location">
    <subcellularLocation>
        <location evidence="1">Membrane</location>
        <topology evidence="1">Single-pass membrane protein</topology>
    </subcellularLocation>
</comment>
<organism evidence="8 9">
    <name type="scientific">Neogobius melanostomus</name>
    <name type="common">round goby</name>
    <dbReference type="NCBI Taxonomy" id="47308"/>
    <lineage>
        <taxon>Eukaryota</taxon>
        <taxon>Metazoa</taxon>
        <taxon>Chordata</taxon>
        <taxon>Craniata</taxon>
        <taxon>Vertebrata</taxon>
        <taxon>Euteleostomi</taxon>
        <taxon>Actinopterygii</taxon>
        <taxon>Neopterygii</taxon>
        <taxon>Teleostei</taxon>
        <taxon>Neoteleostei</taxon>
        <taxon>Acanthomorphata</taxon>
        <taxon>Gobiaria</taxon>
        <taxon>Gobiiformes</taxon>
        <taxon>Gobioidei</taxon>
        <taxon>Gobiidae</taxon>
        <taxon>Benthophilinae</taxon>
        <taxon>Neogobiini</taxon>
        <taxon>Neogobius</taxon>
    </lineage>
</organism>
<feature type="domain" description="Menorin-like" evidence="7">
    <location>
        <begin position="29"/>
        <end position="159"/>
    </location>
</feature>
<name>A0A8C6UWP5_9GOBI</name>
<dbReference type="AlphaFoldDB" id="A0A8C6UWP5"/>
<evidence type="ECO:0000313" key="9">
    <source>
        <dbReference type="Proteomes" id="UP000694523"/>
    </source>
</evidence>
<evidence type="ECO:0000256" key="2">
    <source>
        <dbReference type="ARBA" id="ARBA00022692"/>
    </source>
</evidence>
<sequence>QSDPSAPVFATGGDMLDFLVQSGDISDRDGLLATWFHRANGKEELNRALASDAMILEADITLQGYGTPNQKPIPIMAHPPNVTSDNTLDEWLDAVLESRKGIKLDFKSLASVGLSLDLLLQKNSTRGINRPVWLNADILKDPLVPGFAVLETRTFQSSLTIYFTILPDLTAVQVCKNLLDNYLKTLLLKEKLNHLRWPHISWLLSQSPRFSLTLWQGAIHPSVDDLLFVRDNSHPARVYYDIYEPTLSQFKQAVGKTSLQHQV</sequence>
<keyword evidence="9" id="KW-1185">Reference proteome</keyword>
<evidence type="ECO:0000256" key="1">
    <source>
        <dbReference type="ARBA" id="ARBA00004167"/>
    </source>
</evidence>
<dbReference type="GO" id="GO:0016020">
    <property type="term" value="C:membrane"/>
    <property type="evidence" value="ECO:0007669"/>
    <property type="project" value="UniProtKB-SubCell"/>
</dbReference>
<evidence type="ECO:0000313" key="8">
    <source>
        <dbReference type="Ensembl" id="ENSNMLP00000042661.1"/>
    </source>
</evidence>
<dbReference type="Proteomes" id="UP000694523">
    <property type="component" value="Unplaced"/>
</dbReference>
<reference evidence="8" key="1">
    <citation type="submission" date="2025-05" db="UniProtKB">
        <authorList>
            <consortium name="Ensembl"/>
        </authorList>
    </citation>
    <scope>IDENTIFICATION</scope>
</reference>
<dbReference type="Pfam" id="PF10223">
    <property type="entry name" value="Menorin_N"/>
    <property type="match status" value="2"/>
</dbReference>
<evidence type="ECO:0000256" key="6">
    <source>
        <dbReference type="ARBA" id="ARBA00044953"/>
    </source>
</evidence>
<dbReference type="InterPro" id="IPR019356">
    <property type="entry name" value="Menorin_dom"/>
</dbReference>
<protein>
    <recommendedName>
        <fullName evidence="5">Protein FAM151A</fullName>
    </recommendedName>
</protein>
<feature type="domain" description="Menorin-like" evidence="7">
    <location>
        <begin position="191"/>
        <end position="246"/>
    </location>
</feature>
<dbReference type="PANTHER" id="PTHR21184:SF4">
    <property type="entry name" value="PROTEIN FAM151A"/>
    <property type="match status" value="1"/>
</dbReference>
<dbReference type="GO" id="GO:0005615">
    <property type="term" value="C:extracellular space"/>
    <property type="evidence" value="ECO:0007669"/>
    <property type="project" value="TreeGrafter"/>
</dbReference>
<dbReference type="Ensembl" id="ENSNMLT00000047380.1">
    <property type="protein sequence ID" value="ENSNMLP00000042661.1"/>
    <property type="gene ID" value="ENSNMLG00000025968.1"/>
</dbReference>
<proteinExistence type="inferred from homology"/>
<keyword evidence="2" id="KW-0812">Transmembrane</keyword>
<evidence type="ECO:0000256" key="3">
    <source>
        <dbReference type="ARBA" id="ARBA00022989"/>
    </source>
</evidence>
<keyword evidence="3" id="KW-1133">Transmembrane helix</keyword>